<comment type="caution">
    <text evidence="2">The sequence shown here is derived from an EMBL/GenBank/DDBJ whole genome shotgun (WGS) entry which is preliminary data.</text>
</comment>
<dbReference type="OrthoDB" id="10524558at2759"/>
<proteinExistence type="predicted"/>
<gene>
    <name evidence="2" type="ORF">BpHYR1_026122</name>
</gene>
<organism evidence="2 3">
    <name type="scientific">Brachionus plicatilis</name>
    <name type="common">Marine rotifer</name>
    <name type="synonym">Brachionus muelleri</name>
    <dbReference type="NCBI Taxonomy" id="10195"/>
    <lineage>
        <taxon>Eukaryota</taxon>
        <taxon>Metazoa</taxon>
        <taxon>Spiralia</taxon>
        <taxon>Gnathifera</taxon>
        <taxon>Rotifera</taxon>
        <taxon>Eurotatoria</taxon>
        <taxon>Monogononta</taxon>
        <taxon>Pseudotrocha</taxon>
        <taxon>Ploima</taxon>
        <taxon>Brachionidae</taxon>
        <taxon>Brachionus</taxon>
    </lineage>
</organism>
<accession>A0A3M7T798</accession>
<evidence type="ECO:0000313" key="3">
    <source>
        <dbReference type="Proteomes" id="UP000276133"/>
    </source>
</evidence>
<sequence length="333" mass="37740">MSNFNSYSNPEYMSFEDLNFLIEDYKRKKLALLNKPVEKFNTLPSQKPPKKRPPSPPRTPPPILSRKPFHSVPLYQNVPNSISQFFSHNSPNSTMIVKESMTPPKPLMTSSRLQLNPFPKQPSKNVLKNFRDIQEEFSLDEEQDDSARVYESTRIKARSPNGSYNTTQEDMSIFCSNPNYYYLQSHFDQELKSPDSCLIDRLENLKAISPPSPFKEGSIKKISTHLAQLSPSGNCLLTSREIDCSKEILPDNMCCCSDVCLSCCNPEACSSTSTSGYKSNQSNFSNYSLNSPNLIELNQFIAINMQRLDRLKNKRKQLIKNSSSCNSANSNGI</sequence>
<evidence type="ECO:0000256" key="1">
    <source>
        <dbReference type="SAM" id="MobiDB-lite"/>
    </source>
</evidence>
<dbReference type="EMBL" id="REGN01000173">
    <property type="protein sequence ID" value="RNA43865.1"/>
    <property type="molecule type" value="Genomic_DNA"/>
</dbReference>
<protein>
    <submittedName>
        <fullName evidence="2">Uncharacterized protein</fullName>
    </submittedName>
</protein>
<keyword evidence="3" id="KW-1185">Reference proteome</keyword>
<reference evidence="2 3" key="1">
    <citation type="journal article" date="2018" name="Sci. Rep.">
        <title>Genomic signatures of local adaptation to the degree of environmental predictability in rotifers.</title>
        <authorList>
            <person name="Franch-Gras L."/>
            <person name="Hahn C."/>
            <person name="Garcia-Roger E.M."/>
            <person name="Carmona M.J."/>
            <person name="Serra M."/>
            <person name="Gomez A."/>
        </authorList>
    </citation>
    <scope>NUCLEOTIDE SEQUENCE [LARGE SCALE GENOMIC DNA]</scope>
    <source>
        <strain evidence="2">HYR1</strain>
    </source>
</reference>
<evidence type="ECO:0000313" key="2">
    <source>
        <dbReference type="EMBL" id="RNA43865.1"/>
    </source>
</evidence>
<dbReference type="AlphaFoldDB" id="A0A3M7T798"/>
<name>A0A3M7T798_BRAPC</name>
<feature type="compositionally biased region" description="Pro residues" evidence="1">
    <location>
        <begin position="54"/>
        <end position="63"/>
    </location>
</feature>
<feature type="region of interest" description="Disordered" evidence="1">
    <location>
        <begin position="36"/>
        <end position="69"/>
    </location>
</feature>
<dbReference type="Proteomes" id="UP000276133">
    <property type="component" value="Unassembled WGS sequence"/>
</dbReference>